<dbReference type="InterPro" id="IPR003714">
    <property type="entry name" value="PhoH"/>
</dbReference>
<sequence>MAEILIDISTLNSGMQMQLYGKLDENIKLIERELSINIKLENEYLKLKGADEDLEKASILFNNLFELIKRQKKLSKEDIDYSIKLIKMGNTVPISELLDETIVYTSMGKPIRAKTLGQKRYLDSIKDNDIVFGIGPAGTGKTYLAMAMAVRAFKNKEVNRIILTRPAVEAGESLGFLPGDLQMKVDPYLRPLYDALFEILGNDNYSKYVEKGLIEVAPLAYMRGRTLDSAFIILDEAQNTTNEQMKMFLTRLGYGSKAIITGDITQTDLPKGKESGLNRVLKILKDVKEIGIVYLGNNDIVRNSLVQKIISAYDKYEIKDKDNSNRENNK</sequence>
<evidence type="ECO:0000259" key="7">
    <source>
        <dbReference type="Pfam" id="PF02562"/>
    </source>
</evidence>
<dbReference type="Gene3D" id="3.40.50.300">
    <property type="entry name" value="P-loop containing nucleotide triphosphate hydrolases"/>
    <property type="match status" value="1"/>
</dbReference>
<dbReference type="PANTHER" id="PTHR30473">
    <property type="entry name" value="PROTEIN PHOH"/>
    <property type="match status" value="1"/>
</dbReference>
<dbReference type="GO" id="GO:0005829">
    <property type="term" value="C:cytosol"/>
    <property type="evidence" value="ECO:0007669"/>
    <property type="project" value="TreeGrafter"/>
</dbReference>
<evidence type="ECO:0000256" key="3">
    <source>
        <dbReference type="ARBA" id="ARBA00022490"/>
    </source>
</evidence>
<dbReference type="InterPro" id="IPR051451">
    <property type="entry name" value="PhoH2-like"/>
</dbReference>
<keyword evidence="5" id="KW-0067">ATP-binding</keyword>
<evidence type="ECO:0000256" key="6">
    <source>
        <dbReference type="ARBA" id="ARBA00039970"/>
    </source>
</evidence>
<dbReference type="EMBL" id="FQXI01000005">
    <property type="protein sequence ID" value="SHH26405.1"/>
    <property type="molecule type" value="Genomic_DNA"/>
</dbReference>
<dbReference type="STRING" id="1120995.SAMN02745245_00934"/>
<evidence type="ECO:0000256" key="4">
    <source>
        <dbReference type="ARBA" id="ARBA00022741"/>
    </source>
</evidence>
<gene>
    <name evidence="8" type="ORF">SAMN02745245_00934</name>
</gene>
<keyword evidence="4" id="KW-0547">Nucleotide-binding</keyword>
<evidence type="ECO:0000313" key="8">
    <source>
        <dbReference type="EMBL" id="SHH26405.1"/>
    </source>
</evidence>
<evidence type="ECO:0000256" key="1">
    <source>
        <dbReference type="ARBA" id="ARBA00004496"/>
    </source>
</evidence>
<evidence type="ECO:0000256" key="5">
    <source>
        <dbReference type="ARBA" id="ARBA00022840"/>
    </source>
</evidence>
<dbReference type="OrthoDB" id="9773137at2"/>
<reference evidence="8 9" key="1">
    <citation type="submission" date="2016-11" db="EMBL/GenBank/DDBJ databases">
        <authorList>
            <person name="Jaros S."/>
            <person name="Januszkiewicz K."/>
            <person name="Wedrychowicz H."/>
        </authorList>
    </citation>
    <scope>NUCLEOTIDE SEQUENCE [LARGE SCALE GENOMIC DNA]</scope>
    <source>
        <strain evidence="8 9">DSM 21120</strain>
    </source>
</reference>
<keyword evidence="3" id="KW-0963">Cytoplasm</keyword>
<dbReference type="PANTHER" id="PTHR30473:SF1">
    <property type="entry name" value="PHOH-LIKE PROTEIN"/>
    <property type="match status" value="1"/>
</dbReference>
<keyword evidence="9" id="KW-1185">Reference proteome</keyword>
<dbReference type="InterPro" id="IPR027417">
    <property type="entry name" value="P-loop_NTPase"/>
</dbReference>
<dbReference type="AlphaFoldDB" id="A0A1M5RJE8"/>
<dbReference type="SUPFAM" id="SSF52540">
    <property type="entry name" value="P-loop containing nucleoside triphosphate hydrolases"/>
    <property type="match status" value="1"/>
</dbReference>
<comment type="subcellular location">
    <subcellularLocation>
        <location evidence="1">Cytoplasm</location>
    </subcellularLocation>
</comment>
<dbReference type="GO" id="GO:0005524">
    <property type="term" value="F:ATP binding"/>
    <property type="evidence" value="ECO:0007669"/>
    <property type="project" value="UniProtKB-KW"/>
</dbReference>
<organism evidence="8 9">
    <name type="scientific">Anaerosphaera aminiphila DSM 21120</name>
    <dbReference type="NCBI Taxonomy" id="1120995"/>
    <lineage>
        <taxon>Bacteria</taxon>
        <taxon>Bacillati</taxon>
        <taxon>Bacillota</taxon>
        <taxon>Tissierellia</taxon>
        <taxon>Tissierellales</taxon>
        <taxon>Peptoniphilaceae</taxon>
        <taxon>Anaerosphaera</taxon>
    </lineage>
</organism>
<comment type="similarity">
    <text evidence="2">Belongs to the PhoH family.</text>
</comment>
<dbReference type="Pfam" id="PF02562">
    <property type="entry name" value="PhoH"/>
    <property type="match status" value="1"/>
</dbReference>
<accession>A0A1M5RJE8</accession>
<dbReference type="Proteomes" id="UP000184032">
    <property type="component" value="Unassembled WGS sequence"/>
</dbReference>
<proteinExistence type="inferred from homology"/>
<evidence type="ECO:0000313" key="9">
    <source>
        <dbReference type="Proteomes" id="UP000184032"/>
    </source>
</evidence>
<name>A0A1M5RJE8_9FIRM</name>
<protein>
    <recommendedName>
        <fullName evidence="6">PhoH-like protein</fullName>
    </recommendedName>
</protein>
<dbReference type="FunFam" id="3.40.50.300:FF:000013">
    <property type="entry name" value="PhoH family ATPase"/>
    <property type="match status" value="1"/>
</dbReference>
<evidence type="ECO:0000256" key="2">
    <source>
        <dbReference type="ARBA" id="ARBA00010393"/>
    </source>
</evidence>
<feature type="domain" description="PhoH-like protein" evidence="7">
    <location>
        <begin position="111"/>
        <end position="314"/>
    </location>
</feature>
<dbReference type="RefSeq" id="WP_073184213.1">
    <property type="nucleotide sequence ID" value="NZ_FQXI01000005.1"/>
</dbReference>